<evidence type="ECO:0000313" key="3">
    <source>
        <dbReference type="EMBL" id="CAB4884090.1"/>
    </source>
</evidence>
<evidence type="ECO:0000259" key="2">
    <source>
        <dbReference type="Pfam" id="PF00296"/>
    </source>
</evidence>
<dbReference type="CDD" id="cd00347">
    <property type="entry name" value="Flavin_utilizing_monoxygenases"/>
    <property type="match status" value="1"/>
</dbReference>
<dbReference type="NCBIfam" id="TIGR03558">
    <property type="entry name" value="oxido_grp_1"/>
    <property type="match status" value="1"/>
</dbReference>
<dbReference type="PANTHER" id="PTHR30137:SF6">
    <property type="entry name" value="LUCIFERASE-LIKE MONOOXYGENASE"/>
    <property type="match status" value="1"/>
</dbReference>
<name>A0A6J7ESE5_9ZZZZ</name>
<organism evidence="3">
    <name type="scientific">freshwater metagenome</name>
    <dbReference type="NCBI Taxonomy" id="449393"/>
    <lineage>
        <taxon>unclassified sequences</taxon>
        <taxon>metagenomes</taxon>
        <taxon>ecological metagenomes</taxon>
    </lineage>
</organism>
<dbReference type="InterPro" id="IPR011251">
    <property type="entry name" value="Luciferase-like_dom"/>
</dbReference>
<dbReference type="InterPro" id="IPR036661">
    <property type="entry name" value="Luciferase-like_sf"/>
</dbReference>
<reference evidence="3" key="1">
    <citation type="submission" date="2020-05" db="EMBL/GenBank/DDBJ databases">
        <authorList>
            <person name="Chiriac C."/>
            <person name="Salcher M."/>
            <person name="Ghai R."/>
            <person name="Kavagutti S V."/>
        </authorList>
    </citation>
    <scope>NUCLEOTIDE SEQUENCE</scope>
</reference>
<dbReference type="Pfam" id="PF00296">
    <property type="entry name" value="Bac_luciferase"/>
    <property type="match status" value="1"/>
</dbReference>
<dbReference type="PANTHER" id="PTHR30137">
    <property type="entry name" value="LUCIFERASE-LIKE MONOOXYGENASE"/>
    <property type="match status" value="1"/>
</dbReference>
<dbReference type="Gene3D" id="3.20.20.30">
    <property type="entry name" value="Luciferase-like domain"/>
    <property type="match status" value="1"/>
</dbReference>
<protein>
    <submittedName>
        <fullName evidence="3">Unannotated protein</fullName>
    </submittedName>
</protein>
<dbReference type="InterPro" id="IPR050766">
    <property type="entry name" value="Bact_Lucif_Oxidored"/>
</dbReference>
<sequence>MSHQSVPLSVLDLAVLREGASSGDALRDTTALAVHADALGFTRFWVAEHHNMPSVACTAPTVLIAHIAALTSHLRVGSGGVMLPNHAPLVVAEQFAMLEALHPGRIDVGVGRAPGTDQVTAAALRRSPDALGAEDFPRHLLDLMGLLGDIRTDDGLWRRFRATPVPTSSPQVFLLGSSTYSAELAGHLGLPFSFAHHFDMGGTLQAVDFYRRTFQPSAALAEPSVIVTANVLAADTTEQADWHSAPGRLTALGRRTGRFVPLPSPETAAAHPDLAEAERMPSNRIVGAIPDVVEQLHGLVERTGANEIMVTSVAFDLAARLRSLELLAAHWAR</sequence>
<dbReference type="GO" id="GO:0016705">
    <property type="term" value="F:oxidoreductase activity, acting on paired donors, with incorporation or reduction of molecular oxygen"/>
    <property type="evidence" value="ECO:0007669"/>
    <property type="project" value="InterPro"/>
</dbReference>
<dbReference type="EMBL" id="CAFBLP010000048">
    <property type="protein sequence ID" value="CAB4884090.1"/>
    <property type="molecule type" value="Genomic_DNA"/>
</dbReference>
<dbReference type="FunFam" id="3.20.20.30:FF:000002">
    <property type="entry name" value="LLM class flavin-dependent oxidoreductase"/>
    <property type="match status" value="1"/>
</dbReference>
<comment type="similarity">
    <text evidence="1">To bacterial alkanal monooxygenase alpha and beta chains.</text>
</comment>
<evidence type="ECO:0000256" key="1">
    <source>
        <dbReference type="ARBA" id="ARBA00007789"/>
    </source>
</evidence>
<feature type="domain" description="Luciferase-like" evidence="2">
    <location>
        <begin position="11"/>
        <end position="298"/>
    </location>
</feature>
<dbReference type="InterPro" id="IPR019949">
    <property type="entry name" value="CmoO-like"/>
</dbReference>
<dbReference type="GO" id="GO:0005829">
    <property type="term" value="C:cytosol"/>
    <property type="evidence" value="ECO:0007669"/>
    <property type="project" value="TreeGrafter"/>
</dbReference>
<accession>A0A6J7ESE5</accession>
<dbReference type="SUPFAM" id="SSF51679">
    <property type="entry name" value="Bacterial luciferase-like"/>
    <property type="match status" value="1"/>
</dbReference>
<proteinExistence type="predicted"/>
<gene>
    <name evidence="3" type="ORF">UFOPK3376_01888</name>
</gene>
<dbReference type="AlphaFoldDB" id="A0A6J7ESE5"/>